<dbReference type="InterPro" id="IPR007498">
    <property type="entry name" value="PqiA-like"/>
</dbReference>
<evidence type="ECO:0000313" key="11">
    <source>
        <dbReference type="Proteomes" id="UP000246145"/>
    </source>
</evidence>
<proteinExistence type="inferred from homology"/>
<evidence type="ECO:0000313" key="10">
    <source>
        <dbReference type="EMBL" id="PVY61081.1"/>
    </source>
</evidence>
<dbReference type="OrthoDB" id="9800207at2"/>
<feature type="transmembrane region" description="Helical" evidence="9">
    <location>
        <begin position="95"/>
        <end position="118"/>
    </location>
</feature>
<evidence type="ECO:0000256" key="9">
    <source>
        <dbReference type="SAM" id="Phobius"/>
    </source>
</evidence>
<reference evidence="10 11" key="1">
    <citation type="submission" date="2018-04" db="EMBL/GenBank/DDBJ databases">
        <title>Genomic Encyclopedia of Type Strains, Phase IV (KMG-IV): sequencing the most valuable type-strain genomes for metagenomic binning, comparative biology and taxonomic classification.</title>
        <authorList>
            <person name="Goeker M."/>
        </authorList>
    </citation>
    <scope>NUCLEOTIDE SEQUENCE [LARGE SCALE GENOMIC DNA]</scope>
    <source>
        <strain evidence="10 11">DSM 10065</strain>
    </source>
</reference>
<dbReference type="Pfam" id="PF04403">
    <property type="entry name" value="PqiA"/>
    <property type="match status" value="2"/>
</dbReference>
<evidence type="ECO:0000256" key="7">
    <source>
        <dbReference type="ARBA" id="ARBA00023136"/>
    </source>
</evidence>
<evidence type="ECO:0000256" key="2">
    <source>
        <dbReference type="ARBA" id="ARBA00007555"/>
    </source>
</evidence>
<evidence type="ECO:0000256" key="1">
    <source>
        <dbReference type="ARBA" id="ARBA00004429"/>
    </source>
</evidence>
<keyword evidence="7 9" id="KW-0472">Membrane</keyword>
<keyword evidence="3" id="KW-1003">Cell membrane</keyword>
<dbReference type="EMBL" id="QEKO01000005">
    <property type="protein sequence ID" value="PVY61081.1"/>
    <property type="molecule type" value="Genomic_DNA"/>
</dbReference>
<feature type="transmembrane region" description="Helical" evidence="9">
    <location>
        <begin position="255"/>
        <end position="277"/>
    </location>
</feature>
<dbReference type="PANTHER" id="PTHR30462:SF3">
    <property type="entry name" value="INTERMEMBRANE TRANSPORT PROTEIN PQIA"/>
    <property type="match status" value="1"/>
</dbReference>
<comment type="caution">
    <text evidence="10">The sequence shown here is derived from an EMBL/GenBank/DDBJ whole genome shotgun (WGS) entry which is preliminary data.</text>
</comment>
<gene>
    <name evidence="10" type="ORF">C7440_3250</name>
</gene>
<dbReference type="InterPro" id="IPR051800">
    <property type="entry name" value="PqiA-PqiB_transport"/>
</dbReference>
<feature type="compositionally biased region" description="Low complexity" evidence="8">
    <location>
        <begin position="432"/>
        <end position="441"/>
    </location>
</feature>
<dbReference type="PANTHER" id="PTHR30462">
    <property type="entry name" value="INTERMEMBRANE TRANSPORT PROTEIN PQIB-RELATED"/>
    <property type="match status" value="1"/>
</dbReference>
<keyword evidence="4" id="KW-0997">Cell inner membrane</keyword>
<evidence type="ECO:0000256" key="3">
    <source>
        <dbReference type="ARBA" id="ARBA00022475"/>
    </source>
</evidence>
<evidence type="ECO:0000256" key="4">
    <source>
        <dbReference type="ARBA" id="ARBA00022519"/>
    </source>
</evidence>
<name>A0A2U1CJA5_9BURK</name>
<dbReference type="Proteomes" id="UP000246145">
    <property type="component" value="Unassembled WGS sequence"/>
</dbReference>
<dbReference type="STRING" id="1231391.GCA_000308195_01305"/>
<feature type="transmembrane region" description="Helical" evidence="9">
    <location>
        <begin position="139"/>
        <end position="158"/>
    </location>
</feature>
<dbReference type="GO" id="GO:0005886">
    <property type="term" value="C:plasma membrane"/>
    <property type="evidence" value="ECO:0007669"/>
    <property type="project" value="UniProtKB-SubCell"/>
</dbReference>
<evidence type="ECO:0000256" key="5">
    <source>
        <dbReference type="ARBA" id="ARBA00022692"/>
    </source>
</evidence>
<feature type="transmembrane region" description="Helical" evidence="9">
    <location>
        <begin position="347"/>
        <end position="371"/>
    </location>
</feature>
<evidence type="ECO:0000256" key="6">
    <source>
        <dbReference type="ARBA" id="ARBA00022989"/>
    </source>
</evidence>
<protein>
    <submittedName>
        <fullName evidence="10">Paraquat-inducible protein A</fullName>
    </submittedName>
</protein>
<organism evidence="10 11">
    <name type="scientific">Pusillimonas noertemannii</name>
    <dbReference type="NCBI Taxonomy" id="305977"/>
    <lineage>
        <taxon>Bacteria</taxon>
        <taxon>Pseudomonadati</taxon>
        <taxon>Pseudomonadota</taxon>
        <taxon>Betaproteobacteria</taxon>
        <taxon>Burkholderiales</taxon>
        <taxon>Alcaligenaceae</taxon>
        <taxon>Pusillimonas</taxon>
    </lineage>
</organism>
<comment type="similarity">
    <text evidence="2">Belongs to the PqiA family.</text>
</comment>
<accession>A0A2U1CJA5</accession>
<keyword evidence="5 9" id="KW-0812">Transmembrane</keyword>
<dbReference type="AlphaFoldDB" id="A0A2U1CJA5"/>
<feature type="transmembrane region" description="Helical" evidence="9">
    <location>
        <begin position="164"/>
        <end position="185"/>
    </location>
</feature>
<keyword evidence="6 9" id="KW-1133">Transmembrane helix</keyword>
<feature type="region of interest" description="Disordered" evidence="8">
    <location>
        <begin position="408"/>
        <end position="441"/>
    </location>
</feature>
<feature type="transmembrane region" description="Helical" evidence="9">
    <location>
        <begin position="377"/>
        <end position="397"/>
    </location>
</feature>
<sequence length="441" mass="47736">MSAPPLLACRHCDRLHVRQPIEAGAIASCTRCGYVLYRQSGLTLHQWTALAVAAAVIFAIANYFPIAELSIQGVSVRATLPYALWITWQQGHASVALATALFAFAFPLGQILFLFWALRAIATARLPADFKYGMRMLDALAPWSMLPVLLLGILVAMVKLLDLASVTFGPGLWAFAVSSFMLTALGRVSAQRLWRYAEDDGLVERSGLGLAAGEPHASCHACGFVQSAPAPGGHEPCRRCGARVHRRKPESFSRAWAFVIAAAVLYIPANVLPVMIIHTPTGASPHTILSGVIEFWRLGSWDLALIVFVASVVVPLTKLLALSVLMLRRRRWRGRIIQRQRTRLYELVEFVGQWSMLDVFVVVLLSAMANFPGFSQITAGGGAVAFGAVVILTIFAAMSYDPRLGWDADPEEAGELSPQAVNDPSAPPPDPAGAAPGIQQY</sequence>
<comment type="subcellular location">
    <subcellularLocation>
        <location evidence="1">Cell inner membrane</location>
        <topology evidence="1">Multi-pass membrane protein</topology>
    </subcellularLocation>
</comment>
<feature type="transmembrane region" description="Helical" evidence="9">
    <location>
        <begin position="47"/>
        <end position="66"/>
    </location>
</feature>
<keyword evidence="11" id="KW-1185">Reference proteome</keyword>
<dbReference type="RefSeq" id="WP_017523673.1">
    <property type="nucleotide sequence ID" value="NZ_JACCEX010000005.1"/>
</dbReference>
<dbReference type="InterPro" id="IPR005219">
    <property type="entry name" value="PqiA-like_proteobact"/>
</dbReference>
<evidence type="ECO:0000256" key="8">
    <source>
        <dbReference type="SAM" id="MobiDB-lite"/>
    </source>
</evidence>
<dbReference type="NCBIfam" id="TIGR00155">
    <property type="entry name" value="pqiA_fam"/>
    <property type="match status" value="1"/>
</dbReference>
<feature type="transmembrane region" description="Helical" evidence="9">
    <location>
        <begin position="303"/>
        <end position="327"/>
    </location>
</feature>